<comment type="caution">
    <text evidence="1">The sequence shown here is derived from an EMBL/GenBank/DDBJ whole genome shotgun (WGS) entry which is preliminary data.</text>
</comment>
<dbReference type="EMBL" id="ACEQ02000007">
    <property type="protein sequence ID" value="EEZ76230.1"/>
    <property type="molecule type" value="Genomic_DNA"/>
</dbReference>
<reference evidence="1 2" key="1">
    <citation type="submission" date="2009-10" db="EMBL/GenBank/DDBJ databases">
        <authorList>
            <person name="Weinstock G."/>
            <person name="Sodergren E."/>
            <person name="Clifton S."/>
            <person name="Fulton L."/>
            <person name="Fulton B."/>
            <person name="Courtney L."/>
            <person name="Fronick C."/>
            <person name="Harrison M."/>
            <person name="Strong C."/>
            <person name="Farmer C."/>
            <person name="Delahaunty K."/>
            <person name="Markovic C."/>
            <person name="Hall O."/>
            <person name="Minx P."/>
            <person name="Tomlinson C."/>
            <person name="Mitreva M."/>
            <person name="Nelson J."/>
            <person name="Hou S."/>
            <person name="Wollam A."/>
            <person name="Pepin K.H."/>
            <person name="Johnson M."/>
            <person name="Bhonagiri V."/>
            <person name="Nash W.E."/>
            <person name="Warren W."/>
            <person name="Chinwalla A."/>
            <person name="Mardis E.R."/>
            <person name="Wilson R.K."/>
        </authorList>
    </citation>
    <scope>NUCLEOTIDE SEQUENCE [LARGE SCALE GENOMIC DNA]</scope>
    <source>
        <strain evidence="1 2">ATCC 23970</strain>
    </source>
</reference>
<evidence type="ECO:0000313" key="1">
    <source>
        <dbReference type="EMBL" id="EEZ76230.1"/>
    </source>
</evidence>
<evidence type="ECO:0000313" key="2">
    <source>
        <dbReference type="Proteomes" id="UP000003843"/>
    </source>
</evidence>
<gene>
    <name evidence="1" type="ORF">NEILACOT_03755</name>
</gene>
<protein>
    <submittedName>
        <fullName evidence="1">Uncharacterized protein</fullName>
    </submittedName>
</protein>
<sequence>MTHEIGRYDGNGKYLSCHFKISKSRRYPKSQSSLRRYFRAGGSPVIQNHSVI</sequence>
<dbReference type="Proteomes" id="UP000003843">
    <property type="component" value="Unassembled WGS sequence"/>
</dbReference>
<name>D0W8A2_NEILA</name>
<dbReference type="AlphaFoldDB" id="D0W8A2"/>
<organism evidence="1 2">
    <name type="scientific">Neisseria lactamica ATCC 23970</name>
    <dbReference type="NCBI Taxonomy" id="546265"/>
    <lineage>
        <taxon>Bacteria</taxon>
        <taxon>Pseudomonadati</taxon>
        <taxon>Pseudomonadota</taxon>
        <taxon>Betaproteobacteria</taxon>
        <taxon>Neisseriales</taxon>
        <taxon>Neisseriaceae</taxon>
        <taxon>Neisseria</taxon>
    </lineage>
</organism>
<proteinExistence type="predicted"/>
<accession>D0W8A2</accession>